<organism evidence="2 3">
    <name type="scientific">Paramarasmius palmivorus</name>
    <dbReference type="NCBI Taxonomy" id="297713"/>
    <lineage>
        <taxon>Eukaryota</taxon>
        <taxon>Fungi</taxon>
        <taxon>Dikarya</taxon>
        <taxon>Basidiomycota</taxon>
        <taxon>Agaricomycotina</taxon>
        <taxon>Agaricomycetes</taxon>
        <taxon>Agaricomycetidae</taxon>
        <taxon>Agaricales</taxon>
        <taxon>Marasmiineae</taxon>
        <taxon>Marasmiaceae</taxon>
        <taxon>Paramarasmius</taxon>
    </lineage>
</organism>
<dbReference type="AlphaFoldDB" id="A0AAW0E4I6"/>
<accession>A0AAW0E4I6</accession>
<dbReference type="EMBL" id="JAYKXP010000004">
    <property type="protein sequence ID" value="KAK7058926.1"/>
    <property type="molecule type" value="Genomic_DNA"/>
</dbReference>
<feature type="region of interest" description="Disordered" evidence="1">
    <location>
        <begin position="372"/>
        <end position="404"/>
    </location>
</feature>
<reference evidence="2 3" key="1">
    <citation type="submission" date="2024-01" db="EMBL/GenBank/DDBJ databases">
        <title>A draft genome for a cacao thread blight-causing isolate of Paramarasmius palmivorus.</title>
        <authorList>
            <person name="Baruah I.K."/>
            <person name="Bukari Y."/>
            <person name="Amoako-Attah I."/>
            <person name="Meinhardt L.W."/>
            <person name="Bailey B.A."/>
            <person name="Cohen S.P."/>
        </authorList>
    </citation>
    <scope>NUCLEOTIDE SEQUENCE [LARGE SCALE GENOMIC DNA]</scope>
    <source>
        <strain evidence="2 3">GH-12</strain>
    </source>
</reference>
<keyword evidence="3" id="KW-1185">Reference proteome</keyword>
<comment type="caution">
    <text evidence="2">The sequence shown here is derived from an EMBL/GenBank/DDBJ whole genome shotgun (WGS) entry which is preliminary data.</text>
</comment>
<name>A0AAW0E4I6_9AGAR</name>
<dbReference type="Proteomes" id="UP001383192">
    <property type="component" value="Unassembled WGS sequence"/>
</dbReference>
<sequence length="587" mass="67679">MRNVKKAKQESFQKRIVALDFTDCQWGTGPVFDWYKELSQHGLSRSINRLEVRLDKSSLVPHRFVVLYMMDNAVHRVDRRPQERSIDVLKNNAVPTKDEFEQGLDEGDVADIQKTTECEIELFLDGKVDLEVVLSACFSISKDGRANEYTFLEHNCFFFSWTILTVTSRYYLPYDRLESNTLVDRIKPRLPELTSFIVDEAANLLINIVVNTVIIFREKAGKAVLRGMSFTARILGRLPAGVLEFILRRMFEARLHLGLRNQLTKKVGEILTEKAVEITQGALQHHNVPQLLARRLWLNEIDNFIRSALQMEITGVLWSAIFDALCVGFGEVKTEDLIEAVKKRKSKIFQGSRPVQFFAVWNAALNGGLRSAREKTREKETNIRQEREKEISSALEDDDDNPDERLKRLAKSDEDARRDLNKAMFDLAWDAAGKGAKVEAQKLVEETKDTIGAKHQGERAKMWKIVWDVWDDTFHETQKRVRTMSIETLEKVMDKILTIGSDIVLKELSDVKAESHSLNARLLNRPEKERMNNKTIQELMQDTMRRNTFSSAILENINGTMSRIWVQVHKNLQNRVEQALENVMETI</sequence>
<gene>
    <name evidence="2" type="ORF">VNI00_001550</name>
</gene>
<protein>
    <submittedName>
        <fullName evidence="2">Uncharacterized protein</fullName>
    </submittedName>
</protein>
<evidence type="ECO:0000313" key="2">
    <source>
        <dbReference type="EMBL" id="KAK7058926.1"/>
    </source>
</evidence>
<feature type="compositionally biased region" description="Basic and acidic residues" evidence="1">
    <location>
        <begin position="372"/>
        <end position="391"/>
    </location>
</feature>
<evidence type="ECO:0000313" key="3">
    <source>
        <dbReference type="Proteomes" id="UP001383192"/>
    </source>
</evidence>
<evidence type="ECO:0000256" key="1">
    <source>
        <dbReference type="SAM" id="MobiDB-lite"/>
    </source>
</evidence>
<proteinExistence type="predicted"/>